<dbReference type="SMART" id="SM00355">
    <property type="entry name" value="ZnF_C2H2"/>
    <property type="match status" value="2"/>
</dbReference>
<evidence type="ECO:0000313" key="4">
    <source>
        <dbReference type="EMBL" id="OXA64179.1"/>
    </source>
</evidence>
<dbReference type="GO" id="GO:0003723">
    <property type="term" value="F:RNA binding"/>
    <property type="evidence" value="ECO:0007669"/>
    <property type="project" value="InterPro"/>
</dbReference>
<keyword evidence="1" id="KW-0862">Zinc</keyword>
<feature type="region of interest" description="Disordered" evidence="2">
    <location>
        <begin position="1"/>
        <end position="139"/>
    </location>
</feature>
<dbReference type="EMBL" id="LNIX01000001">
    <property type="protein sequence ID" value="OXA64179.1"/>
    <property type="molecule type" value="Genomic_DNA"/>
</dbReference>
<feature type="compositionally biased region" description="Basic and acidic residues" evidence="2">
    <location>
        <begin position="579"/>
        <end position="599"/>
    </location>
</feature>
<dbReference type="GO" id="GO:0005634">
    <property type="term" value="C:nucleus"/>
    <property type="evidence" value="ECO:0007669"/>
    <property type="project" value="TreeGrafter"/>
</dbReference>
<evidence type="ECO:0000313" key="5">
    <source>
        <dbReference type="Proteomes" id="UP000198287"/>
    </source>
</evidence>
<dbReference type="AlphaFoldDB" id="A0A226F316"/>
<feature type="compositionally biased region" description="Polar residues" evidence="2">
    <location>
        <begin position="608"/>
        <end position="618"/>
    </location>
</feature>
<feature type="domain" description="C2H2-type" evidence="3">
    <location>
        <begin position="215"/>
        <end position="242"/>
    </location>
</feature>
<keyword evidence="1" id="KW-0863">Zinc-finger</keyword>
<proteinExistence type="predicted"/>
<comment type="caution">
    <text evidence="4">The sequence shown here is derived from an EMBL/GenBank/DDBJ whole genome shotgun (WGS) entry which is preliminary data.</text>
</comment>
<dbReference type="PANTHER" id="PTHR13309">
    <property type="entry name" value="NUCLEAR FRAGILE X MENTAL RETARDATION PROTEIN INTERACTING PROTEIN 1"/>
    <property type="match status" value="1"/>
</dbReference>
<keyword evidence="1" id="KW-0479">Metal-binding</keyword>
<keyword evidence="5" id="KW-1185">Reference proteome</keyword>
<feature type="compositionally biased region" description="Polar residues" evidence="2">
    <location>
        <begin position="89"/>
        <end position="99"/>
    </location>
</feature>
<feature type="compositionally biased region" description="Low complexity" evidence="2">
    <location>
        <begin position="40"/>
        <end position="51"/>
    </location>
</feature>
<dbReference type="InterPro" id="IPR039136">
    <property type="entry name" value="NUFIP1-like"/>
</dbReference>
<dbReference type="OMA" id="IQNFNHP"/>
<accession>A0A226F316</accession>
<feature type="region of interest" description="Disordered" evidence="2">
    <location>
        <begin position="540"/>
        <end position="620"/>
    </location>
</feature>
<dbReference type="Proteomes" id="UP000198287">
    <property type="component" value="Unassembled WGS sequence"/>
</dbReference>
<evidence type="ECO:0000256" key="2">
    <source>
        <dbReference type="SAM" id="MobiDB-lite"/>
    </source>
</evidence>
<dbReference type="PANTHER" id="PTHR13309:SF0">
    <property type="entry name" value="FMR1-INTERACTING PROTEIN NUFIP1"/>
    <property type="match status" value="1"/>
</dbReference>
<dbReference type="InterPro" id="IPR019496">
    <property type="entry name" value="NUFIP1_cons_dom"/>
</dbReference>
<dbReference type="InterPro" id="IPR013087">
    <property type="entry name" value="Znf_C2H2_type"/>
</dbReference>
<feature type="compositionally biased region" description="Polar residues" evidence="2">
    <location>
        <begin position="120"/>
        <end position="132"/>
    </location>
</feature>
<dbReference type="GO" id="GO:0000492">
    <property type="term" value="P:box C/D snoRNP assembly"/>
    <property type="evidence" value="ECO:0007669"/>
    <property type="project" value="TreeGrafter"/>
</dbReference>
<reference evidence="4 5" key="1">
    <citation type="submission" date="2015-12" db="EMBL/GenBank/DDBJ databases">
        <title>The genome of Folsomia candida.</title>
        <authorList>
            <person name="Faddeeva A."/>
            <person name="Derks M.F."/>
            <person name="Anvar Y."/>
            <person name="Smit S."/>
            <person name="Van Straalen N."/>
            <person name="Roelofs D."/>
        </authorList>
    </citation>
    <scope>NUCLEOTIDE SEQUENCE [LARGE SCALE GENOMIC DNA]</scope>
    <source>
        <strain evidence="4 5">VU population</strain>
        <tissue evidence="4">Whole body</tissue>
    </source>
</reference>
<feature type="region of interest" description="Disordered" evidence="2">
    <location>
        <begin position="488"/>
        <end position="523"/>
    </location>
</feature>
<dbReference type="GO" id="GO:0008270">
    <property type="term" value="F:zinc ion binding"/>
    <property type="evidence" value="ECO:0007669"/>
    <property type="project" value="UniProtKB-KW"/>
</dbReference>
<dbReference type="Pfam" id="PF10453">
    <property type="entry name" value="NUFIP1"/>
    <property type="match status" value="1"/>
</dbReference>
<dbReference type="PROSITE" id="PS00028">
    <property type="entry name" value="ZINC_FINGER_C2H2_1"/>
    <property type="match status" value="1"/>
</dbReference>
<organism evidence="4 5">
    <name type="scientific">Folsomia candida</name>
    <name type="common">Springtail</name>
    <dbReference type="NCBI Taxonomy" id="158441"/>
    <lineage>
        <taxon>Eukaryota</taxon>
        <taxon>Metazoa</taxon>
        <taxon>Ecdysozoa</taxon>
        <taxon>Arthropoda</taxon>
        <taxon>Hexapoda</taxon>
        <taxon>Collembola</taxon>
        <taxon>Entomobryomorpha</taxon>
        <taxon>Isotomoidea</taxon>
        <taxon>Isotomidae</taxon>
        <taxon>Proisotominae</taxon>
        <taxon>Folsomia</taxon>
    </lineage>
</organism>
<evidence type="ECO:0000259" key="3">
    <source>
        <dbReference type="PROSITE" id="PS50157"/>
    </source>
</evidence>
<dbReference type="STRING" id="158441.A0A226F316"/>
<evidence type="ECO:0000256" key="1">
    <source>
        <dbReference type="PROSITE-ProRule" id="PRU00042"/>
    </source>
</evidence>
<sequence>MYAAPRYANPFAPDAKLEQPPTIAAARLQDFSSDHPPEIPRGNIHNRPPNRGRGGNNNRGRQAAPKSQGNSNNWDNPAPYPPNHRGYSPRSQPFSNFSRSGRGHPYHAGPRPKNAWHNFRGQQDNKCYNSNSQDEKDSPWMTPELLKLIQEKDELWKVCNDTRSEENHRNFKIKRFEVNMAVNDAKILFRQQNPQFGQYSSYTQVFRRTVAKPEFYCDPCEKEFISQDQLEEHKTEHITCKLDGCQYTAHVKLVMKHIELQHATNLFQRIKGYDTPEGVEKWKEERRKNFPTPENTLRKKAEIAERKARGDILTAKEDFPGIEIFRHKIVPEERKSRQYGAGYQSDGNEELPLKMRPGTIRFMNLNKSPAIQLHNFYTDVVVSDDGTLLGSMRETWTSLKNNDDCNEESFTKDKSDDHNADEEFNITDDEDDGIVRRQSVILKSQTKEIVNADIATFAPQKSTIVEEDEMTAIVNNSGTTSKSFGLAGLIGYESSPDSDIEQEDGEIKSGDEDTSNLNPVNVPTTPSIYTEVLSSSMVSASLSSDDEAPDEIPTVISKEVDRPTAKDNSPPTDKPSLQDVKDPNSKPCWKDEKRADGRNRRLGKRSGKQSQTQMQRAQSVRRKYTLLQRLLAPDIRREKNMVLQVCRFLVDRNFLDPNKPKEN</sequence>
<dbReference type="OrthoDB" id="273070at2759"/>
<name>A0A226F316_FOLCA</name>
<protein>
    <submittedName>
        <fullName evidence="4">Nuclear fragile X mental retardation-interacting protein 1</fullName>
    </submittedName>
</protein>
<gene>
    <name evidence="4" type="ORF">Fcan01_02923</name>
</gene>
<feature type="compositionally biased region" description="Polar residues" evidence="2">
    <location>
        <begin position="65"/>
        <end position="75"/>
    </location>
</feature>
<dbReference type="PROSITE" id="PS50157">
    <property type="entry name" value="ZINC_FINGER_C2H2_2"/>
    <property type="match status" value="1"/>
</dbReference>